<dbReference type="PANTHER" id="PTHR30618:SF15">
    <property type="entry name" value="NICOTINAMIDE RIBOSIDE TRANSPORTER 1-RELATED"/>
    <property type="match status" value="1"/>
</dbReference>
<name>A0ABP0C1D6_9PEZI</name>
<accession>A0ABP0C1D6</accession>
<feature type="transmembrane region" description="Helical" evidence="6">
    <location>
        <begin position="336"/>
        <end position="353"/>
    </location>
</feature>
<comment type="subcellular location">
    <subcellularLocation>
        <location evidence="1">Membrane</location>
        <topology evidence="1">Multi-pass membrane protein</topology>
    </subcellularLocation>
</comment>
<evidence type="ECO:0000256" key="3">
    <source>
        <dbReference type="ARBA" id="ARBA00022692"/>
    </source>
</evidence>
<evidence type="ECO:0008006" key="9">
    <source>
        <dbReference type="Google" id="ProtNLM"/>
    </source>
</evidence>
<keyword evidence="3 6" id="KW-0812">Transmembrane</keyword>
<evidence type="ECO:0000256" key="1">
    <source>
        <dbReference type="ARBA" id="ARBA00004141"/>
    </source>
</evidence>
<feature type="transmembrane region" description="Helical" evidence="6">
    <location>
        <begin position="243"/>
        <end position="263"/>
    </location>
</feature>
<protein>
    <recommendedName>
        <fullName evidence="9">Nucleobase:cation symporter-1, NCS1 family</fullName>
    </recommendedName>
</protein>
<dbReference type="InterPro" id="IPR001248">
    <property type="entry name" value="Pur-cyt_permease"/>
</dbReference>
<feature type="transmembrane region" description="Helical" evidence="6">
    <location>
        <begin position="445"/>
        <end position="469"/>
    </location>
</feature>
<keyword evidence="5 6" id="KW-0472">Membrane</keyword>
<feature type="transmembrane region" description="Helical" evidence="6">
    <location>
        <begin position="203"/>
        <end position="222"/>
    </location>
</feature>
<keyword evidence="8" id="KW-1185">Reference proteome</keyword>
<reference evidence="7 8" key="1">
    <citation type="submission" date="2024-01" db="EMBL/GenBank/DDBJ databases">
        <authorList>
            <person name="Allen C."/>
            <person name="Tagirdzhanova G."/>
        </authorList>
    </citation>
    <scope>NUCLEOTIDE SEQUENCE [LARGE SCALE GENOMIC DNA]</scope>
</reference>
<proteinExistence type="inferred from homology"/>
<gene>
    <name evidence="7" type="ORF">SEUCBS140593_006033</name>
</gene>
<evidence type="ECO:0000256" key="6">
    <source>
        <dbReference type="SAM" id="Phobius"/>
    </source>
</evidence>
<sequence length="508" mass="55296">MGVDWVAFKKRIEVPKHDDSHYENTTWCNRDLIPIPAERRTYGIWSYFGYWTVSGSCISAWSVGSTLLAYGLSPQQAIGVVIIGGVLTGILAVACGWLGEVHHIGFTVSSRSAWGIRGAYFPVIIRIFVSCMWFGMQAYWGGQATRVMIGAIIPGFAHMKNSFSESSHLATNDFIGLVIWMSVSQASGPGSLFHEPASAENTGWAFMFGITAILGSWGAGTLGQSDWTRYANRRYAPTVSQMVASPVTIAVTATIGIIVTSAANDILGGDLVWNPIYLLSDIQELYHSSPRARAGVFFASLGCVASQLSISVVLNSVSTGMDMAGLSPKYINIIRGSYIMAVIGIATQPWQLISTATKFVSVLSGFGVFMAPATGILLADYLVIRKRKLRLNELYIGNSSSNYWYIAGFNWRAFVAFFCGVWPLLPGLAATVNSYTDPKWTNWTRLYNLTFIVGLSISFVLFCTLAYLFPMPGLGVDMPFVDEFGLVDGQPSPAEGSCTDNGELEQKV</sequence>
<feature type="transmembrane region" description="Helical" evidence="6">
    <location>
        <begin position="48"/>
        <end position="70"/>
    </location>
</feature>
<keyword evidence="4 6" id="KW-1133">Transmembrane helix</keyword>
<feature type="transmembrane region" description="Helical" evidence="6">
    <location>
        <begin position="119"/>
        <end position="142"/>
    </location>
</feature>
<evidence type="ECO:0000313" key="8">
    <source>
        <dbReference type="Proteomes" id="UP001642482"/>
    </source>
</evidence>
<dbReference type="EMBL" id="CAWUHD010000062">
    <property type="protein sequence ID" value="CAK7225822.1"/>
    <property type="molecule type" value="Genomic_DNA"/>
</dbReference>
<dbReference type="Proteomes" id="UP001642482">
    <property type="component" value="Unassembled WGS sequence"/>
</dbReference>
<dbReference type="PANTHER" id="PTHR30618">
    <property type="entry name" value="NCS1 FAMILY PURINE/PYRIMIDINE TRANSPORTER"/>
    <property type="match status" value="1"/>
</dbReference>
<evidence type="ECO:0000313" key="7">
    <source>
        <dbReference type="EMBL" id="CAK7225822.1"/>
    </source>
</evidence>
<evidence type="ECO:0000256" key="5">
    <source>
        <dbReference type="ARBA" id="ARBA00023136"/>
    </source>
</evidence>
<evidence type="ECO:0000256" key="2">
    <source>
        <dbReference type="ARBA" id="ARBA00008974"/>
    </source>
</evidence>
<dbReference type="InterPro" id="IPR045225">
    <property type="entry name" value="Uracil/uridine/allantoin_perm"/>
</dbReference>
<dbReference type="Gene3D" id="1.10.4160.10">
    <property type="entry name" value="Hydantoin permease"/>
    <property type="match status" value="1"/>
</dbReference>
<feature type="transmembrane region" description="Helical" evidence="6">
    <location>
        <begin position="77"/>
        <end position="99"/>
    </location>
</feature>
<feature type="transmembrane region" description="Helical" evidence="6">
    <location>
        <begin position="359"/>
        <end position="383"/>
    </location>
</feature>
<comment type="similarity">
    <text evidence="2">Belongs to the purine-cytosine permease (2.A.39) family.</text>
</comment>
<feature type="transmembrane region" description="Helical" evidence="6">
    <location>
        <begin position="403"/>
        <end position="425"/>
    </location>
</feature>
<evidence type="ECO:0000256" key="4">
    <source>
        <dbReference type="ARBA" id="ARBA00022989"/>
    </source>
</evidence>
<comment type="caution">
    <text evidence="7">The sequence shown here is derived from an EMBL/GenBank/DDBJ whole genome shotgun (WGS) entry which is preliminary data.</text>
</comment>
<organism evidence="7 8">
    <name type="scientific">Sporothrix eucalyptigena</name>
    <dbReference type="NCBI Taxonomy" id="1812306"/>
    <lineage>
        <taxon>Eukaryota</taxon>
        <taxon>Fungi</taxon>
        <taxon>Dikarya</taxon>
        <taxon>Ascomycota</taxon>
        <taxon>Pezizomycotina</taxon>
        <taxon>Sordariomycetes</taxon>
        <taxon>Sordariomycetidae</taxon>
        <taxon>Ophiostomatales</taxon>
        <taxon>Ophiostomataceae</taxon>
        <taxon>Sporothrix</taxon>
    </lineage>
</organism>
<dbReference type="Pfam" id="PF02133">
    <property type="entry name" value="Transp_cyt_pur"/>
    <property type="match status" value="2"/>
</dbReference>
<feature type="transmembrane region" description="Helical" evidence="6">
    <location>
        <begin position="294"/>
        <end position="315"/>
    </location>
</feature>